<dbReference type="SUPFAM" id="SSF56601">
    <property type="entry name" value="beta-lactamase/transpeptidase-like"/>
    <property type="match status" value="1"/>
</dbReference>
<dbReference type="Proteomes" id="UP000256686">
    <property type="component" value="Unassembled WGS sequence"/>
</dbReference>
<dbReference type="PANTHER" id="PTHR46825:SF9">
    <property type="entry name" value="BETA-LACTAMASE-RELATED DOMAIN-CONTAINING PROTEIN"/>
    <property type="match status" value="1"/>
</dbReference>
<gene>
    <name evidence="3" type="ORF">DRF65_06980</name>
</gene>
<evidence type="ECO:0000256" key="1">
    <source>
        <dbReference type="SAM" id="SignalP"/>
    </source>
</evidence>
<dbReference type="InterPro" id="IPR001466">
    <property type="entry name" value="Beta-lactam-related"/>
</dbReference>
<reference evidence="4" key="1">
    <citation type="submission" date="2018-06" db="EMBL/GenBank/DDBJ databases">
        <authorList>
            <person name="Lum Nde A."/>
            <person name="Hugo C."/>
        </authorList>
    </citation>
    <scope>NUCLEOTIDE SEQUENCE [LARGE SCALE GENOMIC DNA]</scope>
    <source>
        <strain evidence="4">1_F178</strain>
    </source>
</reference>
<dbReference type="GO" id="GO:0016787">
    <property type="term" value="F:hydrolase activity"/>
    <property type="evidence" value="ECO:0007669"/>
    <property type="project" value="UniProtKB-KW"/>
</dbReference>
<dbReference type="AlphaFoldDB" id="A0A3D9CBV6"/>
<comment type="caution">
    <text evidence="3">The sequence shown here is derived from an EMBL/GenBank/DDBJ whole genome shotgun (WGS) entry which is preliminary data.</text>
</comment>
<dbReference type="Gene3D" id="2.60.40.10">
    <property type="entry name" value="Immunoglobulins"/>
    <property type="match status" value="1"/>
</dbReference>
<evidence type="ECO:0000313" key="4">
    <source>
        <dbReference type="Proteomes" id="UP000256686"/>
    </source>
</evidence>
<feature type="domain" description="Beta-lactamase-related" evidence="2">
    <location>
        <begin position="38"/>
        <end position="338"/>
    </location>
</feature>
<dbReference type="InterPro" id="IPR050491">
    <property type="entry name" value="AmpC-like"/>
</dbReference>
<dbReference type="InterPro" id="IPR013783">
    <property type="entry name" value="Ig-like_fold"/>
</dbReference>
<protein>
    <submittedName>
        <fullName evidence="3">Serine hydrolase</fullName>
    </submittedName>
</protein>
<accession>A0A3D9CBV6</accession>
<organism evidence="3 4">
    <name type="scientific">Chryseobacterium pennae</name>
    <dbReference type="NCBI Taxonomy" id="2258962"/>
    <lineage>
        <taxon>Bacteria</taxon>
        <taxon>Pseudomonadati</taxon>
        <taxon>Bacteroidota</taxon>
        <taxon>Flavobacteriia</taxon>
        <taxon>Flavobacteriales</taxon>
        <taxon>Weeksellaceae</taxon>
        <taxon>Chryseobacterium group</taxon>
        <taxon>Chryseobacterium</taxon>
    </lineage>
</organism>
<keyword evidence="1" id="KW-0732">Signal</keyword>
<dbReference type="PANTHER" id="PTHR46825">
    <property type="entry name" value="D-ALANYL-D-ALANINE-CARBOXYPEPTIDASE/ENDOPEPTIDASE AMPH"/>
    <property type="match status" value="1"/>
</dbReference>
<dbReference type="InterPro" id="IPR014756">
    <property type="entry name" value="Ig_E-set"/>
</dbReference>
<feature type="signal peptide" evidence="1">
    <location>
        <begin position="1"/>
        <end position="26"/>
    </location>
</feature>
<evidence type="ECO:0000313" key="3">
    <source>
        <dbReference type="EMBL" id="REC62972.1"/>
    </source>
</evidence>
<dbReference type="InterPro" id="IPR012338">
    <property type="entry name" value="Beta-lactam/transpept-like"/>
</dbReference>
<evidence type="ECO:0000259" key="2">
    <source>
        <dbReference type="Pfam" id="PF00144"/>
    </source>
</evidence>
<proteinExistence type="predicted"/>
<keyword evidence="4" id="KW-1185">Reference proteome</keyword>
<dbReference type="EMBL" id="QNVT01000005">
    <property type="protein sequence ID" value="REC62972.1"/>
    <property type="molecule type" value="Genomic_DNA"/>
</dbReference>
<dbReference type="Pfam" id="PF00144">
    <property type="entry name" value="Beta-lactamase"/>
    <property type="match status" value="1"/>
</dbReference>
<dbReference type="SUPFAM" id="SSF81296">
    <property type="entry name" value="E set domains"/>
    <property type="match status" value="1"/>
</dbReference>
<feature type="chain" id="PRO_5017689166" evidence="1">
    <location>
        <begin position="27"/>
        <end position="485"/>
    </location>
</feature>
<keyword evidence="3" id="KW-0378">Hydrolase</keyword>
<dbReference type="Gene3D" id="3.40.710.10">
    <property type="entry name" value="DD-peptidase/beta-lactamase superfamily"/>
    <property type="match status" value="1"/>
</dbReference>
<name>A0A3D9CBV6_9FLAO</name>
<sequence length="485" mass="55993">MNRYTMKQTVLAALFFNISILGFSQTAEQSKIIDSYIKNVIQINEIPGMAVGIVKDDKVTFQQYYGRENLESDKKVDSKSMFRVYSTTKLIANVGLFKLVEEGKLSVDDKISKYIENLPKDWQNIQVKNLLSHSSGLTDMADIKDFAEKATHNEVIDRLSKEKIEFEAGDHYRYNQTNYLLIMMIIEEITGKTFEEYILENQFSDSRNQVVFSSNSVEKIPNRVRKYNYNPEKRQYEKLMTIDGVRSHSANGLAITLPAFLQWSIHFSKNDFLKPETKKMMWKPFNYKNNDWEFAHGWEITDSNNIRSYGFSGGNVSAYSIFPDNNMAIVVMYNGNKGFPVMYQMVNHIAGIIDKKLMNPYMLAEEITIAEPFAHPNLKKEVYGYRIENDKVIFSYQYPENSNTEFIKNVSVAGAFNSWNMNDVSYQLTLKKNNVFEVAVPKSQFEKGKTYGFKFVMNKSGWLTIPYNTANTDGTPDNNFALKID</sequence>